<proteinExistence type="inferred from homology"/>
<accession>A0AAV5QLK5</accession>
<evidence type="ECO:0000256" key="3">
    <source>
        <dbReference type="ARBA" id="ARBA00022692"/>
    </source>
</evidence>
<evidence type="ECO:0000256" key="1">
    <source>
        <dbReference type="ARBA" id="ARBA00004141"/>
    </source>
</evidence>
<evidence type="ECO:0000256" key="7">
    <source>
        <dbReference type="SAM" id="Phobius"/>
    </source>
</evidence>
<dbReference type="InterPro" id="IPR036259">
    <property type="entry name" value="MFS_trans_sf"/>
</dbReference>
<comment type="subcellular location">
    <subcellularLocation>
        <location evidence="1">Membrane</location>
        <topology evidence="1">Multi-pass membrane protein</topology>
    </subcellularLocation>
</comment>
<comment type="similarity">
    <text evidence="6">Belongs to the major facilitator superfamily. Allantoate permease family.</text>
</comment>
<dbReference type="InterPro" id="IPR011701">
    <property type="entry name" value="MFS"/>
</dbReference>
<evidence type="ECO:0000256" key="6">
    <source>
        <dbReference type="ARBA" id="ARBA00037968"/>
    </source>
</evidence>
<dbReference type="FunFam" id="1.20.1250.20:FF:000065">
    <property type="entry name" value="Putative MFS pantothenate transporter"/>
    <property type="match status" value="1"/>
</dbReference>
<reference evidence="9 10" key="1">
    <citation type="journal article" date="2023" name="Elife">
        <title>Identification of key yeast species and microbe-microbe interactions impacting larval growth of Drosophila in the wild.</title>
        <authorList>
            <person name="Mure A."/>
            <person name="Sugiura Y."/>
            <person name="Maeda R."/>
            <person name="Honda K."/>
            <person name="Sakurai N."/>
            <person name="Takahashi Y."/>
            <person name="Watada M."/>
            <person name="Katoh T."/>
            <person name="Gotoh A."/>
            <person name="Gotoh Y."/>
            <person name="Taniguchi I."/>
            <person name="Nakamura K."/>
            <person name="Hayashi T."/>
            <person name="Katayama T."/>
            <person name="Uemura T."/>
            <person name="Hattori Y."/>
        </authorList>
    </citation>
    <scope>NUCLEOTIDE SEQUENCE [LARGE SCALE GENOMIC DNA]</scope>
    <source>
        <strain evidence="9 10">SC-9</strain>
    </source>
</reference>
<dbReference type="GO" id="GO:0016020">
    <property type="term" value="C:membrane"/>
    <property type="evidence" value="ECO:0007669"/>
    <property type="project" value="UniProtKB-SubCell"/>
</dbReference>
<protein>
    <recommendedName>
        <fullName evidence="8">Major facilitator superfamily (MFS) profile domain-containing protein</fullName>
    </recommendedName>
</protein>
<feature type="transmembrane region" description="Helical" evidence="7">
    <location>
        <begin position="302"/>
        <end position="324"/>
    </location>
</feature>
<organism evidence="9 10">
    <name type="scientific">Saccharomycopsis crataegensis</name>
    <dbReference type="NCBI Taxonomy" id="43959"/>
    <lineage>
        <taxon>Eukaryota</taxon>
        <taxon>Fungi</taxon>
        <taxon>Dikarya</taxon>
        <taxon>Ascomycota</taxon>
        <taxon>Saccharomycotina</taxon>
        <taxon>Saccharomycetes</taxon>
        <taxon>Saccharomycopsidaceae</taxon>
        <taxon>Saccharomycopsis</taxon>
    </lineage>
</organism>
<feature type="transmembrane region" description="Helical" evidence="7">
    <location>
        <begin position="344"/>
        <end position="363"/>
    </location>
</feature>
<evidence type="ECO:0000256" key="5">
    <source>
        <dbReference type="ARBA" id="ARBA00023136"/>
    </source>
</evidence>
<feature type="transmembrane region" description="Helical" evidence="7">
    <location>
        <begin position="230"/>
        <end position="252"/>
    </location>
</feature>
<feature type="transmembrane region" description="Helical" evidence="7">
    <location>
        <begin position="112"/>
        <end position="130"/>
    </location>
</feature>
<dbReference type="PANTHER" id="PTHR43791:SF39">
    <property type="entry name" value="TRANSPORTER LIZ1_SEO1, PUTATIVE (AFU_ORTHOLOGUE AFUA_3G00980)-RELATED"/>
    <property type="match status" value="1"/>
</dbReference>
<dbReference type="GeneID" id="90073394"/>
<evidence type="ECO:0000313" key="10">
    <source>
        <dbReference type="Proteomes" id="UP001360560"/>
    </source>
</evidence>
<evidence type="ECO:0000259" key="8">
    <source>
        <dbReference type="PROSITE" id="PS50850"/>
    </source>
</evidence>
<keyword evidence="5 7" id="KW-0472">Membrane</keyword>
<feature type="domain" description="Major facilitator superfamily (MFS) profile" evidence="8">
    <location>
        <begin position="70"/>
        <end position="498"/>
    </location>
</feature>
<sequence>MVSTVHSIEDRGSISKPIHVSQSVEEISPKLTNDSEVILENTKWTRHIWDTWGHPDKKHAKIICKLDCTLLFFACAATFVKYLDKINLTYAYVNGLREDLGIVGNQYNYANTGYNIASMIFGFPAAFLMVKMNSKYFIILIEMLWIIVTFAQAAVKTPTQLIVARTILGIFECGHYPALSYILGTYYTPSELAKRAVILQSSTSIGSFFGGYVASGVYNGLNGVSGRAGWRWVFIIDGVISMGLLIPQYFFFPDRLSNRKADFILNEEEIAYLKKRLPEQEQDEYHFQFSDIFAALSTWEVWAFWLFGVLQDITSLVTPFFSLWLKSWNKREKGSYTIGQIDHYASIIYAVQTVVALISGWLSDTILRGQRWPPILVSGIVAFVVNICLGATPLYPENRAFRFFLYCNTGWALATAGLYWAWAQEYFKSNKKTRVIATGGINIFAFVANSICNNIWYKTSKGPHITSGYYLSGTTGILYSINSLVVGFADRRRRSRFL</sequence>
<keyword evidence="10" id="KW-1185">Reference proteome</keyword>
<feature type="transmembrane region" description="Helical" evidence="7">
    <location>
        <begin position="469"/>
        <end position="489"/>
    </location>
</feature>
<evidence type="ECO:0000313" key="9">
    <source>
        <dbReference type="EMBL" id="GMM35415.1"/>
    </source>
</evidence>
<feature type="transmembrane region" description="Helical" evidence="7">
    <location>
        <begin position="62"/>
        <end position="83"/>
    </location>
</feature>
<dbReference type="Pfam" id="PF07690">
    <property type="entry name" value="MFS_1"/>
    <property type="match status" value="1"/>
</dbReference>
<feature type="transmembrane region" description="Helical" evidence="7">
    <location>
        <begin position="196"/>
        <end position="218"/>
    </location>
</feature>
<dbReference type="EMBL" id="BTFZ01000006">
    <property type="protein sequence ID" value="GMM35415.1"/>
    <property type="molecule type" value="Genomic_DNA"/>
</dbReference>
<comment type="caution">
    <text evidence="9">The sequence shown here is derived from an EMBL/GenBank/DDBJ whole genome shotgun (WGS) entry which is preliminary data.</text>
</comment>
<dbReference type="Gene3D" id="1.20.1250.20">
    <property type="entry name" value="MFS general substrate transporter like domains"/>
    <property type="match status" value="2"/>
</dbReference>
<gene>
    <name evidence="9" type="ORF">DASC09_027400</name>
</gene>
<dbReference type="RefSeq" id="XP_064852415.1">
    <property type="nucleotide sequence ID" value="XM_064996343.1"/>
</dbReference>
<dbReference type="GO" id="GO:0022857">
    <property type="term" value="F:transmembrane transporter activity"/>
    <property type="evidence" value="ECO:0007669"/>
    <property type="project" value="InterPro"/>
</dbReference>
<name>A0AAV5QLK5_9ASCO</name>
<feature type="transmembrane region" description="Helical" evidence="7">
    <location>
        <begin position="401"/>
        <end position="423"/>
    </location>
</feature>
<feature type="transmembrane region" description="Helical" evidence="7">
    <location>
        <begin position="161"/>
        <end position="184"/>
    </location>
</feature>
<dbReference type="AlphaFoldDB" id="A0AAV5QLK5"/>
<evidence type="ECO:0000256" key="4">
    <source>
        <dbReference type="ARBA" id="ARBA00022989"/>
    </source>
</evidence>
<dbReference type="Proteomes" id="UP001360560">
    <property type="component" value="Unassembled WGS sequence"/>
</dbReference>
<dbReference type="PROSITE" id="PS50850">
    <property type="entry name" value="MFS"/>
    <property type="match status" value="1"/>
</dbReference>
<keyword evidence="4 7" id="KW-1133">Transmembrane helix</keyword>
<keyword evidence="2" id="KW-0813">Transport</keyword>
<dbReference type="PANTHER" id="PTHR43791">
    <property type="entry name" value="PERMEASE-RELATED"/>
    <property type="match status" value="1"/>
</dbReference>
<feature type="transmembrane region" description="Helical" evidence="7">
    <location>
        <begin position="435"/>
        <end position="457"/>
    </location>
</feature>
<keyword evidence="3 7" id="KW-0812">Transmembrane</keyword>
<dbReference type="SUPFAM" id="SSF103473">
    <property type="entry name" value="MFS general substrate transporter"/>
    <property type="match status" value="1"/>
</dbReference>
<evidence type="ECO:0000256" key="2">
    <source>
        <dbReference type="ARBA" id="ARBA00022448"/>
    </source>
</evidence>
<feature type="transmembrane region" description="Helical" evidence="7">
    <location>
        <begin position="375"/>
        <end position="395"/>
    </location>
</feature>
<feature type="transmembrane region" description="Helical" evidence="7">
    <location>
        <begin position="137"/>
        <end position="155"/>
    </location>
</feature>
<dbReference type="InterPro" id="IPR020846">
    <property type="entry name" value="MFS_dom"/>
</dbReference>